<dbReference type="MEROPS" id="M03.007"/>
<dbReference type="GO" id="GO:0006508">
    <property type="term" value="P:proteolysis"/>
    <property type="evidence" value="ECO:0007669"/>
    <property type="project" value="UniProtKB-KW"/>
</dbReference>
<keyword evidence="1 6" id="KW-0645">Protease</keyword>
<dbReference type="PANTHER" id="PTHR11804:SF84">
    <property type="entry name" value="SACCHAROLYSIN"/>
    <property type="match status" value="1"/>
</dbReference>
<dbReference type="STRING" id="883113.HMPREF9708_00450"/>
<keyword evidence="2 6" id="KW-0479">Metal-binding</keyword>
<dbReference type="Proteomes" id="UP000006190">
    <property type="component" value="Unassembled WGS sequence"/>
</dbReference>
<dbReference type="Pfam" id="PF01432">
    <property type="entry name" value="Peptidase_M3"/>
    <property type="match status" value="1"/>
</dbReference>
<dbReference type="Gene3D" id="1.20.140.70">
    <property type="entry name" value="Oligopeptidase f, N-terminal domain"/>
    <property type="match status" value="1"/>
</dbReference>
<evidence type="ECO:0000256" key="5">
    <source>
        <dbReference type="ARBA" id="ARBA00023049"/>
    </source>
</evidence>
<evidence type="ECO:0000259" key="7">
    <source>
        <dbReference type="Pfam" id="PF01432"/>
    </source>
</evidence>
<proteinExistence type="inferred from homology"/>
<dbReference type="PATRIC" id="fig|883113.3.peg.453"/>
<comment type="caution">
    <text evidence="9">The sequence shown here is derived from an EMBL/GenBank/DDBJ whole genome shotgun (WGS) entry which is preliminary data.</text>
</comment>
<protein>
    <recommendedName>
        <fullName evidence="6">Oligopeptidase F</fullName>
        <ecNumber evidence="6">3.4.24.-</ecNumber>
    </recommendedName>
</protein>
<organism evidence="9 10">
    <name type="scientific">Facklamia languida CCUG 37842</name>
    <dbReference type="NCBI Taxonomy" id="883113"/>
    <lineage>
        <taxon>Bacteria</taxon>
        <taxon>Bacillati</taxon>
        <taxon>Bacillota</taxon>
        <taxon>Bacilli</taxon>
        <taxon>Lactobacillales</taxon>
        <taxon>Aerococcaceae</taxon>
        <taxon>Facklamia</taxon>
    </lineage>
</organism>
<dbReference type="InterPro" id="IPR004438">
    <property type="entry name" value="Peptidase_M3B"/>
</dbReference>
<keyword evidence="5 6" id="KW-0482">Metalloprotease</keyword>
<dbReference type="Gene3D" id="1.10.287.830">
    <property type="entry name" value="putative peptidase helix hairpin domain like"/>
    <property type="match status" value="1"/>
</dbReference>
<dbReference type="EC" id="3.4.24.-" evidence="6"/>
<evidence type="ECO:0000256" key="2">
    <source>
        <dbReference type="ARBA" id="ARBA00022723"/>
    </source>
</evidence>
<dbReference type="PANTHER" id="PTHR11804">
    <property type="entry name" value="PROTEASE M3 THIMET OLIGOPEPTIDASE-RELATED"/>
    <property type="match status" value="1"/>
</dbReference>
<dbReference type="CDD" id="cd09608">
    <property type="entry name" value="M3B_PepF"/>
    <property type="match status" value="1"/>
</dbReference>
<keyword evidence="10" id="KW-1185">Reference proteome</keyword>
<evidence type="ECO:0000259" key="8">
    <source>
        <dbReference type="Pfam" id="PF08439"/>
    </source>
</evidence>
<sequence>MSAKQTGKRSETPEKYTWDLAAMYKDQATYDQAFKKGQTAVEGLKELEGTLGKSPESLAKAIETYFDTLREVENLYVYAHLVNDQDQTVSASQALEAKALQLYSEFGQNVAFFQPELLAIPEDQLESFIDQNEQLQGYRHYLEDVNRFRPHVLSHSEELMLAKASEVFATASKTFSLLSDADLKFPAIQDENDETIQLTHSLYGKMLESKDRRVRRDTFKEYYTIYDQFKNTFASLITGEIKLHNYEAQVRHYDSARHAALFNNNIPEAVYDTLIDAVHSRLDLLHRYVHLRKDLLEVDDLEMYDMYTPLLGEAPIKVTYEEAQSIVLEAVKPMGEDYVQIIKEAFSERWIDLYENIGKRSGAYSHGTVDSKPYILMNWQDSINHLYTLIHELGHSAHTYLAGKNQPFIYSGYPIFLAEIASTTNENLLTYYLLDKYDDPKIRLYIINNFLDGAKGSVFRQTQFAEFEHFMHVEDAKGTPLTQDFLSENYRELNAKYYGPGVNSDSEIALEWSRIPHFYYNYYVFQYATGFSAATYFAAKIYEGDQETLTSYKDHFLKSGSSKYPIDTMKAAGLDMTQEDYILKTLDLFEERLNEFESLLKDQ</sequence>
<dbReference type="RefSeq" id="WP_006308424.1">
    <property type="nucleotide sequence ID" value="NZ_JH601133.1"/>
</dbReference>
<dbReference type="GO" id="GO:0004222">
    <property type="term" value="F:metalloendopeptidase activity"/>
    <property type="evidence" value="ECO:0007669"/>
    <property type="project" value="UniProtKB-UniRule"/>
</dbReference>
<dbReference type="AlphaFoldDB" id="H3NI22"/>
<reference evidence="9 10" key="1">
    <citation type="submission" date="2012-01" db="EMBL/GenBank/DDBJ databases">
        <title>The Genome Sequence of Facklamia languida CCUG 37842.</title>
        <authorList>
            <consortium name="The Broad Institute Genome Sequencing Platform"/>
            <person name="Earl A."/>
            <person name="Ward D."/>
            <person name="Feldgarden M."/>
            <person name="Gevers D."/>
            <person name="Huys G."/>
            <person name="Young S.K."/>
            <person name="Zeng Q."/>
            <person name="Gargeya S."/>
            <person name="Fitzgerald M."/>
            <person name="Haas B."/>
            <person name="Abouelleil A."/>
            <person name="Alvarado L."/>
            <person name="Arachchi H.M."/>
            <person name="Berlin A."/>
            <person name="Chapman S.B."/>
            <person name="Gearin G."/>
            <person name="Goldberg J."/>
            <person name="Griggs A."/>
            <person name="Gujja S."/>
            <person name="Hansen M."/>
            <person name="Heiman D."/>
            <person name="Howarth C."/>
            <person name="Larimer J."/>
            <person name="Lui A."/>
            <person name="MacDonald P.J.P."/>
            <person name="McCowen C."/>
            <person name="Montmayeur A."/>
            <person name="Murphy C."/>
            <person name="Neiman D."/>
            <person name="Pearson M."/>
            <person name="Priest M."/>
            <person name="Roberts A."/>
            <person name="Saif S."/>
            <person name="Shea T."/>
            <person name="Sisk P."/>
            <person name="Stolte C."/>
            <person name="Sykes S."/>
            <person name="Wortman J."/>
            <person name="Nusbaum C."/>
            <person name="Birren B."/>
        </authorList>
    </citation>
    <scope>NUCLEOTIDE SEQUENCE [LARGE SCALE GENOMIC DNA]</scope>
    <source>
        <strain evidence="9 10">CCUG 37842</strain>
    </source>
</reference>
<dbReference type="Pfam" id="PF08439">
    <property type="entry name" value="Peptidase_M3_N"/>
    <property type="match status" value="1"/>
</dbReference>
<evidence type="ECO:0000256" key="1">
    <source>
        <dbReference type="ARBA" id="ARBA00022670"/>
    </source>
</evidence>
<comment type="cofactor">
    <cofactor evidence="6">
        <name>Zn(2+)</name>
        <dbReference type="ChEBI" id="CHEBI:29105"/>
    </cofactor>
    <text evidence="6">Binds 1 zinc ion.</text>
</comment>
<feature type="domain" description="Peptidase M3A/M3B catalytic" evidence="7">
    <location>
        <begin position="206"/>
        <end position="587"/>
    </location>
</feature>
<dbReference type="GO" id="GO:0046872">
    <property type="term" value="F:metal ion binding"/>
    <property type="evidence" value="ECO:0007669"/>
    <property type="project" value="UniProtKB-UniRule"/>
</dbReference>
<dbReference type="Gene3D" id="1.10.1370.20">
    <property type="entry name" value="Oligoendopeptidase f, C-terminal domain"/>
    <property type="match status" value="1"/>
</dbReference>
<dbReference type="NCBIfam" id="TIGR00181">
    <property type="entry name" value="pepF"/>
    <property type="match status" value="1"/>
</dbReference>
<evidence type="ECO:0000313" key="9">
    <source>
        <dbReference type="EMBL" id="EHR37821.1"/>
    </source>
</evidence>
<name>H3NI22_9LACT</name>
<dbReference type="InterPro" id="IPR045090">
    <property type="entry name" value="Pept_M3A_M3B"/>
</dbReference>
<feature type="domain" description="Oligopeptidase F N-terminal" evidence="8">
    <location>
        <begin position="116"/>
        <end position="185"/>
    </location>
</feature>
<comment type="similarity">
    <text evidence="6">Belongs to the peptidase M3B family.</text>
</comment>
<gene>
    <name evidence="9" type="ORF">HMPREF9708_00450</name>
</gene>
<dbReference type="OrthoDB" id="9766487at2"/>
<comment type="function">
    <text evidence="6">Has oligopeptidase activity and degrades a variety of small bioactive peptides.</text>
</comment>
<dbReference type="eggNOG" id="COG1164">
    <property type="taxonomic scope" value="Bacteria"/>
</dbReference>
<dbReference type="SUPFAM" id="SSF55486">
    <property type="entry name" value="Metalloproteases ('zincins'), catalytic domain"/>
    <property type="match status" value="1"/>
</dbReference>
<dbReference type="InterPro" id="IPR013647">
    <property type="entry name" value="OligopepF_N_dom"/>
</dbReference>
<keyword evidence="4 6" id="KW-0862">Zinc</keyword>
<evidence type="ECO:0000256" key="4">
    <source>
        <dbReference type="ARBA" id="ARBA00022833"/>
    </source>
</evidence>
<accession>H3NI22</accession>
<evidence type="ECO:0000256" key="3">
    <source>
        <dbReference type="ARBA" id="ARBA00022801"/>
    </source>
</evidence>
<dbReference type="GO" id="GO:0006518">
    <property type="term" value="P:peptide metabolic process"/>
    <property type="evidence" value="ECO:0007669"/>
    <property type="project" value="TreeGrafter"/>
</dbReference>
<dbReference type="InterPro" id="IPR001567">
    <property type="entry name" value="Pept_M3A_M3B_dom"/>
</dbReference>
<evidence type="ECO:0000313" key="10">
    <source>
        <dbReference type="Proteomes" id="UP000006190"/>
    </source>
</evidence>
<dbReference type="EMBL" id="AGEG01000003">
    <property type="protein sequence ID" value="EHR37821.1"/>
    <property type="molecule type" value="Genomic_DNA"/>
</dbReference>
<dbReference type="HOGENOM" id="CLU_021290_2_0_9"/>
<evidence type="ECO:0000256" key="6">
    <source>
        <dbReference type="RuleBase" id="RU368091"/>
    </source>
</evidence>
<dbReference type="InterPro" id="IPR042088">
    <property type="entry name" value="OligoPept_F_C"/>
</dbReference>
<keyword evidence="3 6" id="KW-0378">Hydrolase</keyword>